<dbReference type="RefSeq" id="XP_020900382.1">
    <property type="nucleotide sequence ID" value="XM_021044723.2"/>
</dbReference>
<keyword evidence="2" id="KW-0472">Membrane</keyword>
<dbReference type="GeneID" id="110239022"/>
<feature type="region of interest" description="Disordered" evidence="1">
    <location>
        <begin position="178"/>
        <end position="233"/>
    </location>
</feature>
<keyword evidence="2" id="KW-0812">Transmembrane</keyword>
<feature type="compositionally biased region" description="Polar residues" evidence="1">
    <location>
        <begin position="118"/>
        <end position="135"/>
    </location>
</feature>
<keyword evidence="2" id="KW-1133">Transmembrane helix</keyword>
<accession>A0A913X858</accession>
<name>A0A913X858_EXADI</name>
<reference evidence="3" key="1">
    <citation type="submission" date="2022-11" db="UniProtKB">
        <authorList>
            <consortium name="EnsemblMetazoa"/>
        </authorList>
    </citation>
    <scope>IDENTIFICATION</scope>
</reference>
<evidence type="ECO:0000313" key="3">
    <source>
        <dbReference type="EnsemblMetazoa" id="XP_020900382.1"/>
    </source>
</evidence>
<proteinExistence type="predicted"/>
<dbReference type="Proteomes" id="UP000887567">
    <property type="component" value="Unplaced"/>
</dbReference>
<feature type="region of interest" description="Disordered" evidence="1">
    <location>
        <begin position="111"/>
        <end position="135"/>
    </location>
</feature>
<organism evidence="3 4">
    <name type="scientific">Exaiptasia diaphana</name>
    <name type="common">Tropical sea anemone</name>
    <name type="synonym">Aiptasia pulchella</name>
    <dbReference type="NCBI Taxonomy" id="2652724"/>
    <lineage>
        <taxon>Eukaryota</taxon>
        <taxon>Metazoa</taxon>
        <taxon>Cnidaria</taxon>
        <taxon>Anthozoa</taxon>
        <taxon>Hexacorallia</taxon>
        <taxon>Actiniaria</taxon>
        <taxon>Aiptasiidae</taxon>
        <taxon>Exaiptasia</taxon>
    </lineage>
</organism>
<evidence type="ECO:0000256" key="1">
    <source>
        <dbReference type="SAM" id="MobiDB-lite"/>
    </source>
</evidence>
<feature type="transmembrane region" description="Helical" evidence="2">
    <location>
        <begin position="25"/>
        <end position="50"/>
    </location>
</feature>
<dbReference type="AlphaFoldDB" id="A0A913X858"/>
<dbReference type="EnsemblMetazoa" id="XM_021044723.2">
    <property type="protein sequence ID" value="XP_020900382.1"/>
    <property type="gene ID" value="LOC110239022"/>
</dbReference>
<evidence type="ECO:0000313" key="4">
    <source>
        <dbReference type="Proteomes" id="UP000887567"/>
    </source>
</evidence>
<evidence type="ECO:0000256" key="2">
    <source>
        <dbReference type="SAM" id="Phobius"/>
    </source>
</evidence>
<keyword evidence="4" id="KW-1185">Reference proteome</keyword>
<sequence>MMEFARNQNKTSTAEPPIKLGSIEVGLVIMGMSCICVVACALIFLQLRSIRKQRQQRRRRERASIVSITVCNNEGIASAAPPSYETVLRNPHLYPISPRSSIVSVNSTKSLRRASEASGHSSNARPDGNSSSGALSQSYCTLQLEDLEEPPPPFPGIVNNGFIDPHLERTYYDDMDTVTYGNHGSRERNQRLSQVEPRDLPYLQTSRNRSVSDICASTSRSASLNNSERPFLK</sequence>
<dbReference type="KEGG" id="epa:110239022"/>
<feature type="compositionally biased region" description="Polar residues" evidence="1">
    <location>
        <begin position="203"/>
        <end position="233"/>
    </location>
</feature>
<dbReference type="OrthoDB" id="5990583at2759"/>
<protein>
    <submittedName>
        <fullName evidence="3">Uncharacterized protein</fullName>
    </submittedName>
</protein>